<dbReference type="EMBL" id="UOFZ01000043">
    <property type="protein sequence ID" value="VAX12489.1"/>
    <property type="molecule type" value="Genomic_DNA"/>
</dbReference>
<feature type="transmembrane region" description="Helical" evidence="7">
    <location>
        <begin position="269"/>
        <end position="291"/>
    </location>
</feature>
<evidence type="ECO:0000256" key="6">
    <source>
        <dbReference type="ARBA" id="ARBA00023136"/>
    </source>
</evidence>
<evidence type="ECO:0000256" key="3">
    <source>
        <dbReference type="ARBA" id="ARBA00022519"/>
    </source>
</evidence>
<comment type="subcellular location">
    <subcellularLocation>
        <location evidence="1">Cell inner membrane</location>
        <topology evidence="1">Multi-pass membrane protein</topology>
    </subcellularLocation>
</comment>
<dbReference type="AlphaFoldDB" id="A0A3B1B2C0"/>
<feature type="transmembrane region" description="Helical" evidence="7">
    <location>
        <begin position="104"/>
        <end position="123"/>
    </location>
</feature>
<evidence type="ECO:0000256" key="1">
    <source>
        <dbReference type="ARBA" id="ARBA00004429"/>
    </source>
</evidence>
<feature type="domain" description="TRAP C4-dicarboxylate transport system permease DctM subunit" evidence="8">
    <location>
        <begin position="6"/>
        <end position="413"/>
    </location>
</feature>
<accession>A0A3B1B2C0</accession>
<sequence>MTILVVGILLLLALLGLPLFVVLGSGGIFASLHADLEPEILIIELYRLATEPNLVAIPLFTLAGMTMAAGGSPQRLVKLFDAMFGWMPGGLAVVTIISCAFFTAFSGASGVTIIALGGLLYPMLKQAHYQERFSLGLLTSSGSLGLLFPPSIAILLYGIVSGVNIDDLFLAGIVPGLLLLLILSVYSLGSAKKSKVPKHAFSFSEMLRVVRGSLWDIMLPLVIITGIFGGYVTVTEAAALTAAYALLMETVIYKSLNPWRDIPRVLRDSAALVGSILIILGVAMGLTNLLIDSQLPMRLLALMEQHISSPLQFLLLLNLFLLVVGAMMDIFSAIVVVVPLILPLAARYQIDPVHLGIIFLANLEIGYLTPPVGINLFIASQRFGKPIITLFHSALPFLLLMLIWLLLLTYIPVLTLWWK</sequence>
<feature type="transmembrane region" description="Helical" evidence="7">
    <location>
        <begin position="394"/>
        <end position="418"/>
    </location>
</feature>
<feature type="transmembrane region" description="Helical" evidence="7">
    <location>
        <begin position="135"/>
        <end position="157"/>
    </location>
</feature>
<dbReference type="PIRSF" id="PIRSF006066">
    <property type="entry name" value="HI0050"/>
    <property type="match status" value="1"/>
</dbReference>
<evidence type="ECO:0000313" key="9">
    <source>
        <dbReference type="EMBL" id="VAX12489.1"/>
    </source>
</evidence>
<gene>
    <name evidence="9" type="ORF">MNBD_GAMMA24-1849</name>
</gene>
<feature type="transmembrane region" description="Helical" evidence="7">
    <location>
        <begin position="169"/>
        <end position="188"/>
    </location>
</feature>
<dbReference type="InterPro" id="IPR004681">
    <property type="entry name" value="TRAP_DctM"/>
</dbReference>
<evidence type="ECO:0000256" key="5">
    <source>
        <dbReference type="ARBA" id="ARBA00022989"/>
    </source>
</evidence>
<feature type="transmembrane region" description="Helical" evidence="7">
    <location>
        <begin position="209"/>
        <end position="231"/>
    </location>
</feature>
<evidence type="ECO:0000256" key="2">
    <source>
        <dbReference type="ARBA" id="ARBA00022475"/>
    </source>
</evidence>
<feature type="transmembrane region" description="Helical" evidence="7">
    <location>
        <begin position="54"/>
        <end position="72"/>
    </location>
</feature>
<dbReference type="NCBIfam" id="TIGR00786">
    <property type="entry name" value="dctM"/>
    <property type="match status" value="1"/>
</dbReference>
<keyword evidence="4 7" id="KW-0812">Transmembrane</keyword>
<dbReference type="GO" id="GO:0022857">
    <property type="term" value="F:transmembrane transporter activity"/>
    <property type="evidence" value="ECO:0007669"/>
    <property type="project" value="TreeGrafter"/>
</dbReference>
<evidence type="ECO:0000256" key="4">
    <source>
        <dbReference type="ARBA" id="ARBA00022692"/>
    </source>
</evidence>
<keyword evidence="5 7" id="KW-1133">Transmembrane helix</keyword>
<feature type="transmembrane region" description="Helical" evidence="7">
    <location>
        <begin position="79"/>
        <end position="98"/>
    </location>
</feature>
<reference evidence="9" key="1">
    <citation type="submission" date="2018-06" db="EMBL/GenBank/DDBJ databases">
        <authorList>
            <person name="Zhirakovskaya E."/>
        </authorList>
    </citation>
    <scope>NUCLEOTIDE SEQUENCE</scope>
</reference>
<dbReference type="PANTHER" id="PTHR33362:SF5">
    <property type="entry name" value="C4-DICARBOXYLATE TRAP TRANSPORTER LARGE PERMEASE PROTEIN DCTM"/>
    <property type="match status" value="1"/>
</dbReference>
<feature type="transmembrane region" description="Helical" evidence="7">
    <location>
        <begin position="237"/>
        <end position="257"/>
    </location>
</feature>
<feature type="transmembrane region" description="Helical" evidence="7">
    <location>
        <begin position="353"/>
        <end position="374"/>
    </location>
</feature>
<feature type="transmembrane region" description="Helical" evidence="7">
    <location>
        <begin position="311"/>
        <end position="341"/>
    </location>
</feature>
<name>A0A3B1B2C0_9ZZZZ</name>
<protein>
    <submittedName>
        <fullName evidence="9">TRAP-type C4-dicarboxylate transport system, large permease component</fullName>
    </submittedName>
</protein>
<evidence type="ECO:0000259" key="8">
    <source>
        <dbReference type="Pfam" id="PF06808"/>
    </source>
</evidence>
<keyword evidence="6 7" id="KW-0472">Membrane</keyword>
<proteinExistence type="predicted"/>
<dbReference type="GO" id="GO:0005886">
    <property type="term" value="C:plasma membrane"/>
    <property type="evidence" value="ECO:0007669"/>
    <property type="project" value="UniProtKB-SubCell"/>
</dbReference>
<evidence type="ECO:0000256" key="7">
    <source>
        <dbReference type="SAM" id="Phobius"/>
    </source>
</evidence>
<organism evidence="9">
    <name type="scientific">hydrothermal vent metagenome</name>
    <dbReference type="NCBI Taxonomy" id="652676"/>
    <lineage>
        <taxon>unclassified sequences</taxon>
        <taxon>metagenomes</taxon>
        <taxon>ecological metagenomes</taxon>
    </lineage>
</organism>
<keyword evidence="3" id="KW-0997">Cell inner membrane</keyword>
<dbReference type="InterPro" id="IPR010656">
    <property type="entry name" value="DctM"/>
</dbReference>
<dbReference type="PANTHER" id="PTHR33362">
    <property type="entry name" value="SIALIC ACID TRAP TRANSPORTER PERMEASE PROTEIN SIAT-RELATED"/>
    <property type="match status" value="1"/>
</dbReference>
<dbReference type="Pfam" id="PF06808">
    <property type="entry name" value="DctM"/>
    <property type="match status" value="1"/>
</dbReference>
<keyword evidence="2" id="KW-1003">Cell membrane</keyword>